<dbReference type="InterPro" id="IPR027266">
    <property type="entry name" value="TrmE/GcvT-like"/>
</dbReference>
<evidence type="ECO:0000313" key="4">
    <source>
        <dbReference type="Proteomes" id="UP000000447"/>
    </source>
</evidence>
<dbReference type="HOGENOM" id="CLU_046852_1_0_0"/>
<dbReference type="GO" id="GO:0005829">
    <property type="term" value="C:cytosol"/>
    <property type="evidence" value="ECO:0007669"/>
    <property type="project" value="TreeGrafter"/>
</dbReference>
<dbReference type="KEGG" id="tro:trd_0901"/>
<dbReference type="EMBL" id="CP001275">
    <property type="protein sequence ID" value="ACM05617.1"/>
    <property type="molecule type" value="Genomic_DNA"/>
</dbReference>
<organism evidence="3 4">
    <name type="scientific">Thermomicrobium roseum (strain ATCC 27502 / DSM 5159 / P-2)</name>
    <dbReference type="NCBI Taxonomy" id="309801"/>
    <lineage>
        <taxon>Bacteria</taxon>
        <taxon>Pseudomonadati</taxon>
        <taxon>Thermomicrobiota</taxon>
        <taxon>Thermomicrobia</taxon>
        <taxon>Thermomicrobiales</taxon>
        <taxon>Thermomicrobiaceae</taxon>
        <taxon>Thermomicrobium</taxon>
    </lineage>
</organism>
<dbReference type="eggNOG" id="COG0404">
    <property type="taxonomic scope" value="Bacteria"/>
</dbReference>
<dbReference type="SUPFAM" id="SSF103025">
    <property type="entry name" value="Folate-binding domain"/>
    <property type="match status" value="1"/>
</dbReference>
<feature type="binding site" evidence="1">
    <location>
        <position position="214"/>
    </location>
    <ligand>
        <name>substrate</name>
    </ligand>
</feature>
<dbReference type="RefSeq" id="WP_012642279.1">
    <property type="nucleotide sequence ID" value="NC_011959.1"/>
</dbReference>
<evidence type="ECO:0000313" key="3">
    <source>
        <dbReference type="EMBL" id="ACM05617.1"/>
    </source>
</evidence>
<feature type="domain" description="GCVT N-terminal" evidence="2">
    <location>
        <begin position="39"/>
        <end position="255"/>
    </location>
</feature>
<dbReference type="GO" id="GO:0032259">
    <property type="term" value="P:methylation"/>
    <property type="evidence" value="ECO:0007669"/>
    <property type="project" value="UniProtKB-KW"/>
</dbReference>
<dbReference type="InterPro" id="IPR006222">
    <property type="entry name" value="GCVT_N"/>
</dbReference>
<dbReference type="Pfam" id="PF01571">
    <property type="entry name" value="GCV_T"/>
    <property type="match status" value="1"/>
</dbReference>
<dbReference type="Proteomes" id="UP000000447">
    <property type="component" value="Chromosome"/>
</dbReference>
<evidence type="ECO:0000256" key="1">
    <source>
        <dbReference type="PIRSR" id="PIRSR006487-1"/>
    </source>
</evidence>
<reference evidence="3 4" key="1">
    <citation type="journal article" date="2009" name="PLoS ONE">
        <title>Complete genome sequence of the aerobic CO-oxidizing thermophile Thermomicrobium roseum.</title>
        <authorList>
            <person name="Wu D."/>
            <person name="Raymond J."/>
            <person name="Wu M."/>
            <person name="Chatterji S."/>
            <person name="Ren Q."/>
            <person name="Graham J.E."/>
            <person name="Bryant D.A."/>
            <person name="Robb F."/>
            <person name="Colman A."/>
            <person name="Tallon L.J."/>
            <person name="Badger J.H."/>
            <person name="Madupu R."/>
            <person name="Ward N.L."/>
            <person name="Eisen J.A."/>
        </authorList>
    </citation>
    <scope>NUCLEOTIDE SEQUENCE [LARGE SCALE GENOMIC DNA]</scope>
    <source>
        <strain evidence="4">ATCC 27502 / DSM 5159 / P-2</strain>
    </source>
</reference>
<gene>
    <name evidence="3" type="ordered locus">trd_0901</name>
</gene>
<dbReference type="InterPro" id="IPR028896">
    <property type="entry name" value="GcvT/YgfZ/DmdA"/>
</dbReference>
<dbReference type="OrthoDB" id="1550594at2"/>
<dbReference type="PANTHER" id="PTHR43757:SF2">
    <property type="entry name" value="AMINOMETHYLTRANSFERASE, MITOCHONDRIAL"/>
    <property type="match status" value="1"/>
</dbReference>
<dbReference type="Gene3D" id="3.30.1360.120">
    <property type="entry name" value="Probable tRNA modification gtpase trme, domain 1"/>
    <property type="match status" value="1"/>
</dbReference>
<evidence type="ECO:0000259" key="2">
    <source>
        <dbReference type="Pfam" id="PF01571"/>
    </source>
</evidence>
<keyword evidence="3" id="KW-0489">Methyltransferase</keyword>
<dbReference type="GO" id="GO:0008168">
    <property type="term" value="F:methyltransferase activity"/>
    <property type="evidence" value="ECO:0007669"/>
    <property type="project" value="UniProtKB-KW"/>
</dbReference>
<dbReference type="PANTHER" id="PTHR43757">
    <property type="entry name" value="AMINOMETHYLTRANSFERASE"/>
    <property type="match status" value="1"/>
</dbReference>
<dbReference type="AlphaFoldDB" id="B9KZI0"/>
<sequence>MTSETPRTLQEVLERAPSVQELLYHNPTGARVYPVVPPEFTNWRDEQHAWRDTVCLFDLSYHMTDLFLRGPDAFALLRQLGINSFEGFQPGQAKQYVPVSPEGYVIGDVILFYLEDGTFQLVGRPSVHNWVQFHAATSGAAVSFERDEWSVADPHKPRKTFRFQIQGPNAPMLLEKLLGGPPPDLPFFHFTRVSIAGKRVGLLHHGMSGVAGAEFFGDFADGPAVKAAILEAGKEFGLRQVGSRAYATNGLESGWIPNPLPAIYTSPALEAYRRWLPATAYEAIGSLGGSFVSPRIEDYYLTPWDLGYGRLIKFDHDFVGRAALERLKDQPHRKKVTLVWDPDEAARVISSLVTRPKGQRYKYFDLPLAQYATWMYDAVLNDAGEVVGFSMWTGFSSNEERVLSLATVRSEYAQEGTRLRVVWGEPNGGSRKPSVERHVQTEVWVTVGPAPYAEPARRYREQVARARRSS</sequence>
<keyword evidence="4" id="KW-1185">Reference proteome</keyword>
<protein>
    <submittedName>
        <fullName evidence="3">Putative aminomethyltransferase</fullName>
    </submittedName>
</protein>
<name>B9KZI0_THERP</name>
<dbReference type="STRING" id="309801.trd_0901"/>
<keyword evidence="3" id="KW-0808">Transferase</keyword>
<accession>B9KZI0</accession>
<proteinExistence type="predicted"/>